<keyword evidence="2" id="KW-1185">Reference proteome</keyword>
<evidence type="ECO:0000313" key="1">
    <source>
        <dbReference type="EMBL" id="KAJ0193106.1"/>
    </source>
</evidence>
<accession>A0A9R1UUN4</accession>
<protein>
    <submittedName>
        <fullName evidence="1">Uncharacterized protein</fullName>
    </submittedName>
</protein>
<organism evidence="1 2">
    <name type="scientific">Lactuca sativa</name>
    <name type="common">Garden lettuce</name>
    <dbReference type="NCBI Taxonomy" id="4236"/>
    <lineage>
        <taxon>Eukaryota</taxon>
        <taxon>Viridiplantae</taxon>
        <taxon>Streptophyta</taxon>
        <taxon>Embryophyta</taxon>
        <taxon>Tracheophyta</taxon>
        <taxon>Spermatophyta</taxon>
        <taxon>Magnoliopsida</taxon>
        <taxon>eudicotyledons</taxon>
        <taxon>Gunneridae</taxon>
        <taxon>Pentapetalae</taxon>
        <taxon>asterids</taxon>
        <taxon>campanulids</taxon>
        <taxon>Asterales</taxon>
        <taxon>Asteraceae</taxon>
        <taxon>Cichorioideae</taxon>
        <taxon>Cichorieae</taxon>
        <taxon>Lactucinae</taxon>
        <taxon>Lactuca</taxon>
    </lineage>
</organism>
<evidence type="ECO:0000313" key="2">
    <source>
        <dbReference type="Proteomes" id="UP000235145"/>
    </source>
</evidence>
<dbReference type="EMBL" id="NBSK02000008">
    <property type="protein sequence ID" value="KAJ0193106.1"/>
    <property type="molecule type" value="Genomic_DNA"/>
</dbReference>
<reference evidence="1 2" key="1">
    <citation type="journal article" date="2017" name="Nat. Commun.">
        <title>Genome assembly with in vitro proximity ligation data and whole-genome triplication in lettuce.</title>
        <authorList>
            <person name="Reyes-Chin-Wo S."/>
            <person name="Wang Z."/>
            <person name="Yang X."/>
            <person name="Kozik A."/>
            <person name="Arikit S."/>
            <person name="Song C."/>
            <person name="Xia L."/>
            <person name="Froenicke L."/>
            <person name="Lavelle D.O."/>
            <person name="Truco M.J."/>
            <person name="Xia R."/>
            <person name="Zhu S."/>
            <person name="Xu C."/>
            <person name="Xu H."/>
            <person name="Xu X."/>
            <person name="Cox K."/>
            <person name="Korf I."/>
            <person name="Meyers B.C."/>
            <person name="Michelmore R.W."/>
        </authorList>
    </citation>
    <scope>NUCLEOTIDE SEQUENCE [LARGE SCALE GENOMIC DNA]</scope>
    <source>
        <strain evidence="2">cv. Salinas</strain>
        <tissue evidence="1">Seedlings</tissue>
    </source>
</reference>
<gene>
    <name evidence="1" type="ORF">LSAT_V11C800416070</name>
</gene>
<proteinExistence type="predicted"/>
<comment type="caution">
    <text evidence="1">The sequence shown here is derived from an EMBL/GenBank/DDBJ whole genome shotgun (WGS) entry which is preliminary data.</text>
</comment>
<name>A0A9R1UUN4_LACSA</name>
<sequence>MFKYDVHYRYPSMVRQHFHFLGKQQIVYEEDDDIDNVLDNPFVASSMFTTCMECNAIYRDVQKLTYVEFHTKLVWKPRKVGKCIGRIHSVSLNLGEAYFLRILLNKVRGLKSFEEIRTVNGEEYSSFRDACYALRLLDDDNETSMQLKKQFIMNLIFIYDFYLLYC</sequence>
<dbReference type="Proteomes" id="UP000235145">
    <property type="component" value="Unassembled WGS sequence"/>
</dbReference>
<dbReference type="AlphaFoldDB" id="A0A9R1UUN4"/>